<evidence type="ECO:0000313" key="4">
    <source>
        <dbReference type="Proteomes" id="UP001595456"/>
    </source>
</evidence>
<dbReference type="EMBL" id="JBHRST010000022">
    <property type="protein sequence ID" value="MFC3098884.1"/>
    <property type="molecule type" value="Genomic_DNA"/>
</dbReference>
<keyword evidence="4" id="KW-1185">Reference proteome</keyword>
<keyword evidence="2" id="KW-1133">Transmembrane helix</keyword>
<reference evidence="4" key="1">
    <citation type="journal article" date="2019" name="Int. J. Syst. Evol. Microbiol.">
        <title>The Global Catalogue of Microorganisms (GCM) 10K type strain sequencing project: providing services to taxonomists for standard genome sequencing and annotation.</title>
        <authorList>
            <consortium name="The Broad Institute Genomics Platform"/>
            <consortium name="The Broad Institute Genome Sequencing Center for Infectious Disease"/>
            <person name="Wu L."/>
            <person name="Ma J."/>
        </authorList>
    </citation>
    <scope>NUCLEOTIDE SEQUENCE [LARGE SCALE GENOMIC DNA]</scope>
    <source>
        <strain evidence="4">KCTC 52607</strain>
    </source>
</reference>
<protein>
    <submittedName>
        <fullName evidence="3">Uncharacterized protein</fullName>
    </submittedName>
</protein>
<keyword evidence="2" id="KW-0472">Membrane</keyword>
<feature type="coiled-coil region" evidence="1">
    <location>
        <begin position="57"/>
        <end position="91"/>
    </location>
</feature>
<comment type="caution">
    <text evidence="3">The sequence shown here is derived from an EMBL/GenBank/DDBJ whole genome shotgun (WGS) entry which is preliminary data.</text>
</comment>
<sequence>MDPNLAGILDYVPLIITGVVVISLAGILASWNSTRMKIKNGYPLEGMWGQSLKPGMGSEAQQRVTLLTQENAQLRAELSSLKDRMANVERIVTDGGFHLTQAIEALRDTDTDTGLPLARGRAREKVL</sequence>
<dbReference type="Proteomes" id="UP001595456">
    <property type="component" value="Unassembled WGS sequence"/>
</dbReference>
<proteinExistence type="predicted"/>
<evidence type="ECO:0000256" key="1">
    <source>
        <dbReference type="SAM" id="Coils"/>
    </source>
</evidence>
<organism evidence="3 4">
    <name type="scientific">Alteraurantiacibacter palmitatis</name>
    <dbReference type="NCBI Taxonomy" id="2054628"/>
    <lineage>
        <taxon>Bacteria</taxon>
        <taxon>Pseudomonadati</taxon>
        <taxon>Pseudomonadota</taxon>
        <taxon>Alphaproteobacteria</taxon>
        <taxon>Sphingomonadales</taxon>
        <taxon>Erythrobacteraceae</taxon>
        <taxon>Alteraurantiacibacter</taxon>
    </lineage>
</organism>
<name>A0ABV7E843_9SPHN</name>
<gene>
    <name evidence="3" type="ORF">ACFODU_13895</name>
</gene>
<accession>A0ABV7E843</accession>
<keyword evidence="2" id="KW-0812">Transmembrane</keyword>
<evidence type="ECO:0000313" key="3">
    <source>
        <dbReference type="EMBL" id="MFC3098884.1"/>
    </source>
</evidence>
<dbReference type="RefSeq" id="WP_336924631.1">
    <property type="nucleotide sequence ID" value="NZ_JBANRO010000001.1"/>
</dbReference>
<keyword evidence="1" id="KW-0175">Coiled coil</keyword>
<evidence type="ECO:0000256" key="2">
    <source>
        <dbReference type="SAM" id="Phobius"/>
    </source>
</evidence>
<feature type="transmembrane region" description="Helical" evidence="2">
    <location>
        <begin position="12"/>
        <end position="31"/>
    </location>
</feature>